<dbReference type="GO" id="GO:0051537">
    <property type="term" value="F:2 iron, 2 sulfur cluster binding"/>
    <property type="evidence" value="ECO:0007669"/>
    <property type="project" value="UniProtKB-KW"/>
</dbReference>
<dbReference type="EMBL" id="BDGJ01000198">
    <property type="protein sequence ID" value="GAW94197.1"/>
    <property type="molecule type" value="Genomic_DNA"/>
</dbReference>
<comment type="cofactor">
    <cofactor evidence="6">
        <name>[2Fe-2S] cluster</name>
        <dbReference type="ChEBI" id="CHEBI:190135"/>
    </cofactor>
</comment>
<dbReference type="RefSeq" id="WP_088555188.1">
    <property type="nucleotide sequence ID" value="NZ_BDGJ01000198.1"/>
</dbReference>
<dbReference type="InterPro" id="IPR002023">
    <property type="entry name" value="NuoE-like"/>
</dbReference>
<comment type="cofactor">
    <cofactor evidence="7">
        <name>[2Fe-2S] cluster</name>
        <dbReference type="ChEBI" id="CHEBI:190135"/>
    </cofactor>
    <text evidence="7">Binds 1 [2Fe-2S] cluster.</text>
</comment>
<feature type="binding site" evidence="7">
    <location>
        <position position="88"/>
    </location>
    <ligand>
        <name>[2Fe-2S] cluster</name>
        <dbReference type="ChEBI" id="CHEBI:190135"/>
    </ligand>
</feature>
<keyword evidence="9" id="KW-1185">Reference proteome</keyword>
<evidence type="ECO:0000256" key="4">
    <source>
        <dbReference type="ARBA" id="ARBA00023004"/>
    </source>
</evidence>
<dbReference type="PIRSF" id="PIRSF000216">
    <property type="entry name" value="NADH_DH_24kDa"/>
    <property type="match status" value="1"/>
</dbReference>
<name>A0A1Z5HXU9_9FIRM</name>
<comment type="similarity">
    <text evidence="1">Belongs to the complex I 24 kDa subunit family.</text>
</comment>
<keyword evidence="5 7" id="KW-0411">Iron-sulfur</keyword>
<dbReference type="InterPro" id="IPR028431">
    <property type="entry name" value="NADP_DH_HndA-like"/>
</dbReference>
<dbReference type="NCBIfam" id="NF005722">
    <property type="entry name" value="PRK07539.1-2"/>
    <property type="match status" value="1"/>
</dbReference>
<evidence type="ECO:0000256" key="3">
    <source>
        <dbReference type="ARBA" id="ARBA00022723"/>
    </source>
</evidence>
<dbReference type="CDD" id="cd03064">
    <property type="entry name" value="TRX_Fd_NuoE"/>
    <property type="match status" value="1"/>
</dbReference>
<feature type="binding site" evidence="7">
    <location>
        <position position="129"/>
    </location>
    <ligand>
        <name>[2Fe-2S] cluster</name>
        <dbReference type="ChEBI" id="CHEBI:190135"/>
    </ligand>
</feature>
<dbReference type="InterPro" id="IPR042128">
    <property type="entry name" value="NuoE_dom"/>
</dbReference>
<evidence type="ECO:0000256" key="5">
    <source>
        <dbReference type="ARBA" id="ARBA00023014"/>
    </source>
</evidence>
<dbReference type="FunFam" id="3.40.30.10:FF:000015">
    <property type="entry name" value="NADH-quinone oxidoreductase subunit E"/>
    <property type="match status" value="1"/>
</dbReference>
<dbReference type="AlphaFoldDB" id="A0A1Z5HXU9"/>
<evidence type="ECO:0000256" key="6">
    <source>
        <dbReference type="ARBA" id="ARBA00034078"/>
    </source>
</evidence>
<dbReference type="InterPro" id="IPR036249">
    <property type="entry name" value="Thioredoxin-like_sf"/>
</dbReference>
<reference evidence="9" key="1">
    <citation type="journal article" date="2017" name="Appl. Environ. Microbiol.">
        <title>Genomic Analysis of Calderihabitans maritimus KKC1, a Thermophilic, Hydrogenogenic, Carboxydotrophic Bacterium Isolated from Marine Sediment.</title>
        <authorList>
            <person name="Omae K."/>
            <person name="Yoneda Y."/>
            <person name="Fukuyama Y."/>
            <person name="Yoshida T."/>
            <person name="Sako Y."/>
        </authorList>
    </citation>
    <scope>NUCLEOTIDE SEQUENCE [LARGE SCALE GENOMIC DNA]</scope>
    <source>
        <strain evidence="9">KKC1</strain>
    </source>
</reference>
<accession>A0A1Z5HXU9</accession>
<keyword evidence="3 7" id="KW-0479">Metal-binding</keyword>
<dbReference type="InterPro" id="IPR041921">
    <property type="entry name" value="NuoE_N"/>
</dbReference>
<protein>
    <submittedName>
        <fullName evidence="8">NADH-quinone oxidoreductase subunit E</fullName>
    </submittedName>
</protein>
<feature type="binding site" evidence="7">
    <location>
        <position position="93"/>
    </location>
    <ligand>
        <name>[2Fe-2S] cluster</name>
        <dbReference type="ChEBI" id="CHEBI:190135"/>
    </ligand>
</feature>
<dbReference type="PANTHER" id="PTHR43342:SF1">
    <property type="entry name" value="BIFURCATING [FEFE] HYDROGENASE GAMMA SUBUNIT"/>
    <property type="match status" value="1"/>
</dbReference>
<evidence type="ECO:0000256" key="7">
    <source>
        <dbReference type="PIRSR" id="PIRSR000216-1"/>
    </source>
</evidence>
<sequence>MSVKCCNQQKKKPKDPDIEKLIQKYRETDGGLIPLLQETQDIKGYLPREVLEQIAEGMKISLAKVCGVATFYAQFSLKPKGRNTIRVCTGTACHVRGGRDILETIGKQLKIPDGGTTEDRRFTLETVACVGACSLAPVVVINHDTHGQVTPEQIPCILDQYT</sequence>
<dbReference type="SUPFAM" id="SSF52833">
    <property type="entry name" value="Thioredoxin-like"/>
    <property type="match status" value="1"/>
</dbReference>
<dbReference type="Pfam" id="PF01257">
    <property type="entry name" value="2Fe-2S_thioredx"/>
    <property type="match status" value="1"/>
</dbReference>
<dbReference type="GO" id="GO:0046872">
    <property type="term" value="F:metal ion binding"/>
    <property type="evidence" value="ECO:0007669"/>
    <property type="project" value="UniProtKB-KW"/>
</dbReference>
<organism evidence="8 9">
    <name type="scientific">Calderihabitans maritimus</name>
    <dbReference type="NCBI Taxonomy" id="1246530"/>
    <lineage>
        <taxon>Bacteria</taxon>
        <taxon>Bacillati</taxon>
        <taxon>Bacillota</taxon>
        <taxon>Clostridia</taxon>
        <taxon>Neomoorellales</taxon>
        <taxon>Calderihabitantaceae</taxon>
        <taxon>Calderihabitans</taxon>
    </lineage>
</organism>
<dbReference type="OrthoDB" id="9807941at2"/>
<dbReference type="Gene3D" id="3.40.30.10">
    <property type="entry name" value="Glutaredoxin"/>
    <property type="match status" value="1"/>
</dbReference>
<comment type="caution">
    <text evidence="8">The sequence shown here is derived from an EMBL/GenBank/DDBJ whole genome shotgun (WGS) entry which is preliminary data.</text>
</comment>
<evidence type="ECO:0000256" key="2">
    <source>
        <dbReference type="ARBA" id="ARBA00022714"/>
    </source>
</evidence>
<dbReference type="NCBIfam" id="TIGR01958">
    <property type="entry name" value="nuoE_fam"/>
    <property type="match status" value="1"/>
</dbReference>
<dbReference type="GO" id="GO:0016491">
    <property type="term" value="F:oxidoreductase activity"/>
    <property type="evidence" value="ECO:0007669"/>
    <property type="project" value="InterPro"/>
</dbReference>
<evidence type="ECO:0000313" key="8">
    <source>
        <dbReference type="EMBL" id="GAW94197.1"/>
    </source>
</evidence>
<gene>
    <name evidence="8" type="ORF">KKC1_33100</name>
</gene>
<dbReference type="PANTHER" id="PTHR43342">
    <property type="entry name" value="NADH-QUINONE OXIDOREDUCTASE, E SUBUNIT"/>
    <property type="match status" value="1"/>
</dbReference>
<keyword evidence="2 7" id="KW-0001">2Fe-2S</keyword>
<proteinExistence type="inferred from homology"/>
<keyword evidence="4 7" id="KW-0408">Iron</keyword>
<dbReference type="Gene3D" id="1.10.10.1590">
    <property type="entry name" value="NADH-quinone oxidoreductase subunit E"/>
    <property type="match status" value="1"/>
</dbReference>
<feature type="binding site" evidence="7">
    <location>
        <position position="133"/>
    </location>
    <ligand>
        <name>[2Fe-2S] cluster</name>
        <dbReference type="ChEBI" id="CHEBI:190135"/>
    </ligand>
</feature>
<evidence type="ECO:0000313" key="9">
    <source>
        <dbReference type="Proteomes" id="UP000197032"/>
    </source>
</evidence>
<evidence type="ECO:0000256" key="1">
    <source>
        <dbReference type="ARBA" id="ARBA00010643"/>
    </source>
</evidence>
<dbReference type="Proteomes" id="UP000197032">
    <property type="component" value="Unassembled WGS sequence"/>
</dbReference>